<dbReference type="Proteomes" id="UP001054889">
    <property type="component" value="Unassembled WGS sequence"/>
</dbReference>
<dbReference type="Pfam" id="PF18052">
    <property type="entry name" value="Rx_N"/>
    <property type="match status" value="1"/>
</dbReference>
<comment type="caution">
    <text evidence="8">The sequence shown here is derived from an EMBL/GenBank/DDBJ whole genome shotgun (WGS) entry which is preliminary data.</text>
</comment>
<evidence type="ECO:0000256" key="1">
    <source>
        <dbReference type="ARBA" id="ARBA00008894"/>
    </source>
</evidence>
<dbReference type="SUPFAM" id="SSF52540">
    <property type="entry name" value="P-loop containing nucleoside triphosphate hydrolases"/>
    <property type="match status" value="1"/>
</dbReference>
<accession>A0AAV5ER32</accession>
<dbReference type="InterPro" id="IPR002182">
    <property type="entry name" value="NB-ARC"/>
</dbReference>
<evidence type="ECO:0000256" key="3">
    <source>
        <dbReference type="ARBA" id="ARBA00022737"/>
    </source>
</evidence>
<dbReference type="Gene3D" id="3.40.50.300">
    <property type="entry name" value="P-loop containing nucleotide triphosphate hydrolases"/>
    <property type="match status" value="1"/>
</dbReference>
<dbReference type="Pfam" id="PF00931">
    <property type="entry name" value="NB-ARC"/>
    <property type="match status" value="1"/>
</dbReference>
<keyword evidence="5" id="KW-0611">Plant defense</keyword>
<gene>
    <name evidence="8" type="primary">gb12666</name>
    <name evidence="8" type="ORF">PR202_gb12666</name>
</gene>
<keyword evidence="9" id="KW-1185">Reference proteome</keyword>
<sequence>MAEALLVVVSKIASTLTEEATIAAISKLSEKVTNLKELPRKIEDIRSELIMMNYAVKQISAPSSTDVVVKGWIAEVRILAHRVEDVIDKYSYHSLKLEEENAVKKIFSKPYYVAVFSEIAEEISKIEKKIENVAKRKERWLQPSQLSANPLADIERKKSQDCLLDVVPDDIVGIEENRILLTQWLYSKEQSGKVITVSGMGGLGKTTLVGNVYEREKTNFTAHAWIVVSQTL</sequence>
<evidence type="ECO:0000313" key="9">
    <source>
        <dbReference type="Proteomes" id="UP001054889"/>
    </source>
</evidence>
<dbReference type="AlphaFoldDB" id="A0AAV5ER32"/>
<dbReference type="EMBL" id="BQKI01000077">
    <property type="protein sequence ID" value="GJN24892.1"/>
    <property type="molecule type" value="Genomic_DNA"/>
</dbReference>
<evidence type="ECO:0000256" key="2">
    <source>
        <dbReference type="ARBA" id="ARBA00022614"/>
    </source>
</evidence>
<feature type="domain" description="NB-ARC" evidence="6">
    <location>
        <begin position="181"/>
        <end position="231"/>
    </location>
</feature>
<dbReference type="PANTHER" id="PTHR19338">
    <property type="entry name" value="TRANSLOCASE OF INNER MITOCHONDRIAL MEMBRANE 13 HOMOLOG"/>
    <property type="match status" value="1"/>
</dbReference>
<dbReference type="InterPro" id="IPR027417">
    <property type="entry name" value="P-loop_NTPase"/>
</dbReference>
<dbReference type="PANTHER" id="PTHR19338:SF0">
    <property type="entry name" value="MITOCHONDRIAL IMPORT INNER MEMBRANE TRANSLOCASE SUBUNIT TIM13"/>
    <property type="match status" value="1"/>
</dbReference>
<evidence type="ECO:0000259" key="7">
    <source>
        <dbReference type="Pfam" id="PF18052"/>
    </source>
</evidence>
<evidence type="ECO:0000313" key="8">
    <source>
        <dbReference type="EMBL" id="GJN24892.1"/>
    </source>
</evidence>
<reference evidence="8" key="1">
    <citation type="journal article" date="2018" name="DNA Res.">
        <title>Multiple hybrid de novo genome assembly of finger millet, an orphan allotetraploid crop.</title>
        <authorList>
            <person name="Hatakeyama M."/>
            <person name="Aluri S."/>
            <person name="Balachadran M.T."/>
            <person name="Sivarajan S.R."/>
            <person name="Patrignani A."/>
            <person name="Gruter S."/>
            <person name="Poveda L."/>
            <person name="Shimizu-Inatsugi R."/>
            <person name="Baeten J."/>
            <person name="Francoijs K.J."/>
            <person name="Nataraja K.N."/>
            <person name="Reddy Y.A.N."/>
            <person name="Phadnis S."/>
            <person name="Ravikumar R.L."/>
            <person name="Schlapbach R."/>
            <person name="Sreeman S.M."/>
            <person name="Shimizu K.K."/>
        </authorList>
    </citation>
    <scope>NUCLEOTIDE SEQUENCE</scope>
</reference>
<proteinExistence type="inferred from homology"/>
<dbReference type="InterPro" id="IPR041118">
    <property type="entry name" value="Rx_N"/>
</dbReference>
<evidence type="ECO:0000256" key="5">
    <source>
        <dbReference type="ARBA" id="ARBA00022821"/>
    </source>
</evidence>
<keyword evidence="4" id="KW-0547">Nucleotide-binding</keyword>
<reference evidence="8" key="2">
    <citation type="submission" date="2021-12" db="EMBL/GenBank/DDBJ databases">
        <title>Resequencing data analysis of finger millet.</title>
        <authorList>
            <person name="Hatakeyama M."/>
            <person name="Aluri S."/>
            <person name="Balachadran M.T."/>
            <person name="Sivarajan S.R."/>
            <person name="Poveda L."/>
            <person name="Shimizu-Inatsugi R."/>
            <person name="Schlapbach R."/>
            <person name="Sreeman S.M."/>
            <person name="Shimizu K.K."/>
        </authorList>
    </citation>
    <scope>NUCLEOTIDE SEQUENCE</scope>
</reference>
<evidence type="ECO:0000259" key="6">
    <source>
        <dbReference type="Pfam" id="PF00931"/>
    </source>
</evidence>
<keyword evidence="3" id="KW-0677">Repeat</keyword>
<comment type="similarity">
    <text evidence="1">Belongs to the disease resistance NB-LRR family.</text>
</comment>
<dbReference type="GO" id="GO:0043531">
    <property type="term" value="F:ADP binding"/>
    <property type="evidence" value="ECO:0007669"/>
    <property type="project" value="InterPro"/>
</dbReference>
<dbReference type="Gene3D" id="1.20.5.4130">
    <property type="match status" value="1"/>
</dbReference>
<dbReference type="GO" id="GO:0006952">
    <property type="term" value="P:defense response"/>
    <property type="evidence" value="ECO:0007669"/>
    <property type="project" value="UniProtKB-KW"/>
</dbReference>
<feature type="domain" description="Disease resistance N-terminal" evidence="7">
    <location>
        <begin position="7"/>
        <end position="101"/>
    </location>
</feature>
<organism evidence="8 9">
    <name type="scientific">Eleusine coracana subsp. coracana</name>
    <dbReference type="NCBI Taxonomy" id="191504"/>
    <lineage>
        <taxon>Eukaryota</taxon>
        <taxon>Viridiplantae</taxon>
        <taxon>Streptophyta</taxon>
        <taxon>Embryophyta</taxon>
        <taxon>Tracheophyta</taxon>
        <taxon>Spermatophyta</taxon>
        <taxon>Magnoliopsida</taxon>
        <taxon>Liliopsida</taxon>
        <taxon>Poales</taxon>
        <taxon>Poaceae</taxon>
        <taxon>PACMAD clade</taxon>
        <taxon>Chloridoideae</taxon>
        <taxon>Cynodonteae</taxon>
        <taxon>Eleusininae</taxon>
        <taxon>Eleusine</taxon>
    </lineage>
</organism>
<name>A0AAV5ER32_ELECO</name>
<protein>
    <submittedName>
        <fullName evidence="8">Uncharacterized protein</fullName>
    </submittedName>
</protein>
<evidence type="ECO:0000256" key="4">
    <source>
        <dbReference type="ARBA" id="ARBA00022741"/>
    </source>
</evidence>
<keyword evidence="2" id="KW-0433">Leucine-rich repeat</keyword>